<dbReference type="InterPro" id="IPR002155">
    <property type="entry name" value="Thiolase"/>
</dbReference>
<dbReference type="PIRSF" id="PIRSF000429">
    <property type="entry name" value="Ac-CoA_Ac_transf"/>
    <property type="match status" value="1"/>
</dbReference>
<dbReference type="EMBL" id="CCND01000017">
    <property type="protein sequence ID" value="CDX58900.1"/>
    <property type="molecule type" value="Genomic_DNA"/>
</dbReference>
<dbReference type="GO" id="GO:0003988">
    <property type="term" value="F:acetyl-CoA C-acyltransferase activity"/>
    <property type="evidence" value="ECO:0007669"/>
    <property type="project" value="UniProtKB-ARBA"/>
</dbReference>
<dbReference type="PANTHER" id="PTHR42870">
    <property type="entry name" value="ACETYL-COA C-ACETYLTRANSFERASE"/>
    <property type="match status" value="1"/>
</dbReference>
<accession>A0A0K2W0X4</accession>
<proteinExistence type="predicted"/>
<evidence type="ECO:0000313" key="3">
    <source>
        <dbReference type="EMBL" id="CDX58900.1"/>
    </source>
</evidence>
<dbReference type="EC" id="2.3.1.176" evidence="3"/>
<dbReference type="InterPro" id="IPR016039">
    <property type="entry name" value="Thiolase-like"/>
</dbReference>
<reference evidence="4" key="1">
    <citation type="submission" date="2014-08" db="EMBL/GenBank/DDBJ databases">
        <authorList>
            <person name="Edwards T."/>
        </authorList>
    </citation>
    <scope>NUCLEOTIDE SEQUENCE [LARGE SCALE GENOMIC DNA]</scope>
</reference>
<dbReference type="Proteomes" id="UP000182888">
    <property type="component" value="Unassembled WGS sequence"/>
</dbReference>
<keyword evidence="3" id="KW-0012">Acyltransferase</keyword>
<name>A0A0K2W0X4_MESPL</name>
<evidence type="ECO:0000313" key="4">
    <source>
        <dbReference type="Proteomes" id="UP000182888"/>
    </source>
</evidence>
<dbReference type="Gene3D" id="3.40.47.10">
    <property type="match status" value="1"/>
</dbReference>
<dbReference type="InterPro" id="IPR055140">
    <property type="entry name" value="Thiolase_C_2"/>
</dbReference>
<feature type="domain" description="Thiolase C-terminal" evidence="2">
    <location>
        <begin position="244"/>
        <end position="378"/>
    </location>
</feature>
<protein>
    <submittedName>
        <fullName evidence="3">Putative Propanoyl-CoA C-acyltransferase</fullName>
        <ecNumber evidence="3">2.3.1.176</ecNumber>
    </submittedName>
</protein>
<organism evidence="3 4">
    <name type="scientific">Mesorhizobium plurifarium</name>
    <dbReference type="NCBI Taxonomy" id="69974"/>
    <lineage>
        <taxon>Bacteria</taxon>
        <taxon>Pseudomonadati</taxon>
        <taxon>Pseudomonadota</taxon>
        <taxon>Alphaproteobacteria</taxon>
        <taxon>Hyphomicrobiales</taxon>
        <taxon>Phyllobacteriaceae</taxon>
        <taxon>Mesorhizobium</taxon>
    </lineage>
</organism>
<gene>
    <name evidence="3" type="ORF">MPL1032_240315</name>
</gene>
<evidence type="ECO:0000259" key="2">
    <source>
        <dbReference type="Pfam" id="PF22691"/>
    </source>
</evidence>
<sequence length="386" mass="40696">MALNRRTAVIGSAIRAPVADGGQSLEELLFDISQEAMKDAGLTADEIDGIVVASNDQFDGRAISVMAASGSVGGVDRDILSTPSASEHAFVMGVLRVASGQYETHLVVSWSPVEASSLSEVQRLGADPYFHRALPLDELSGAALQASAILASRPEAAELAKRLSARNRANGKQAYPEAVASGSDAPSTQAGRWPIEKDMVSRPVLGAVAMVIASEDYVAKHKLDNVAWVRGMGWATEAGFLGDRDLSTAPALEEAARRAYEEAGLSDPRKALDVIELTDISPYQELLAYDALGLSDKSKWRDDVASGVFDRGGDLPINPSGGVATINPVFCTGLIRIAEAARQIHGKAGRHQINNARTALGHAASGFAMMYQTVLVFGQNKDGALA</sequence>
<evidence type="ECO:0000256" key="1">
    <source>
        <dbReference type="SAM" id="MobiDB-lite"/>
    </source>
</evidence>
<dbReference type="CDD" id="cd00829">
    <property type="entry name" value="SCP-x_thiolase"/>
    <property type="match status" value="1"/>
</dbReference>
<dbReference type="AlphaFoldDB" id="A0A0K2W0X4"/>
<feature type="region of interest" description="Disordered" evidence="1">
    <location>
        <begin position="172"/>
        <end position="191"/>
    </location>
</feature>
<dbReference type="SUPFAM" id="SSF53901">
    <property type="entry name" value="Thiolase-like"/>
    <property type="match status" value="2"/>
</dbReference>
<keyword evidence="3" id="KW-0808">Transferase</keyword>
<dbReference type="PANTHER" id="PTHR42870:SF1">
    <property type="entry name" value="NON-SPECIFIC LIPID-TRANSFER PROTEIN-LIKE 2"/>
    <property type="match status" value="1"/>
</dbReference>
<dbReference type="Pfam" id="PF22691">
    <property type="entry name" value="Thiolase_C_1"/>
    <property type="match status" value="1"/>
</dbReference>